<feature type="transmembrane region" description="Helical" evidence="1">
    <location>
        <begin position="334"/>
        <end position="354"/>
    </location>
</feature>
<sequence length="591" mass="63126">MADRSPPRASKRALATVVALGALLSIPNLFVGPLHDDLVHQLVLEGMFDLPDDPLGLYEFTHGEASNREMIARGWLHWWTDPQLTLRFFRPLSSALLAIDHALFGRAAFPSHLHSLLWGVLLFATAAALMRRCLDARTAVIASLVYAVAGAHVMTLAWPASRHTMVSAALGGLALVLHLRWREDRRPVAAIGAPFALALSLLASETGLAAAIYVLTYEAMVATGSPRDRARAALPTLVVCGAYVAFYVLAGYGAHHSGTYTSPFREPLSFALVASARVPALLAEAIGAVSTFAYSTDPTSRVILVTWGLVSIAGSFGLLAVVRRSGDADGYRRLRWLFVACVTSLVPMVAGLIGPRMLPMGLFGASAMVGSAITVAWRASRERRGAARHALAGLAIAIAIAHVGLGSLVRLTVPFAFAAVAEAERRLATEGESGGCTSSGLVYLINGADAVLSVYAAPSIAYYSPQAVGPDARFRVLASAPHDLQVERTGERTMTVASAVRPRGENIFEQVFRSHEHPLREGDTVVAEEMTIRVLEMDPEGPASFEVELDRSLDDERVCLIVWRDGALRRIAPPGVGESLTVAHEPGPMGM</sequence>
<reference evidence="2 3" key="1">
    <citation type="submission" date="2015-03" db="EMBL/GenBank/DDBJ databases">
        <title>Genome assembly of Sandaracinus amylolyticus DSM 53668.</title>
        <authorList>
            <person name="Sharma G."/>
            <person name="Subramanian S."/>
        </authorList>
    </citation>
    <scope>NUCLEOTIDE SEQUENCE [LARGE SCALE GENOMIC DNA]</scope>
    <source>
        <strain evidence="2 3">DSM 53668</strain>
    </source>
</reference>
<feature type="transmembrane region" description="Helical" evidence="1">
    <location>
        <begin position="302"/>
        <end position="322"/>
    </location>
</feature>
<feature type="transmembrane region" description="Helical" evidence="1">
    <location>
        <begin position="164"/>
        <end position="181"/>
    </location>
</feature>
<evidence type="ECO:0000256" key="1">
    <source>
        <dbReference type="SAM" id="Phobius"/>
    </source>
</evidence>
<keyword evidence="1" id="KW-0472">Membrane</keyword>
<dbReference type="AlphaFoldDB" id="A0A0F6W0Z7"/>
<organism evidence="2 3">
    <name type="scientific">Sandaracinus amylolyticus</name>
    <dbReference type="NCBI Taxonomy" id="927083"/>
    <lineage>
        <taxon>Bacteria</taxon>
        <taxon>Pseudomonadati</taxon>
        <taxon>Myxococcota</taxon>
        <taxon>Polyangia</taxon>
        <taxon>Polyangiales</taxon>
        <taxon>Sandaracinaceae</taxon>
        <taxon>Sandaracinus</taxon>
    </lineage>
</organism>
<keyword evidence="3" id="KW-1185">Reference proteome</keyword>
<gene>
    <name evidence="2" type="ORF">DB32_001632</name>
</gene>
<protein>
    <submittedName>
        <fullName evidence="2">Uncharacterized protein</fullName>
    </submittedName>
</protein>
<feature type="transmembrane region" description="Helical" evidence="1">
    <location>
        <begin position="360"/>
        <end position="379"/>
    </location>
</feature>
<feature type="transmembrane region" description="Helical" evidence="1">
    <location>
        <begin position="12"/>
        <end position="31"/>
    </location>
</feature>
<dbReference type="OrthoDB" id="5512260at2"/>
<keyword evidence="1" id="KW-1133">Transmembrane helix</keyword>
<dbReference type="Proteomes" id="UP000034883">
    <property type="component" value="Chromosome"/>
</dbReference>
<feature type="transmembrane region" description="Helical" evidence="1">
    <location>
        <begin position="139"/>
        <end position="158"/>
    </location>
</feature>
<feature type="transmembrane region" description="Helical" evidence="1">
    <location>
        <begin position="188"/>
        <end position="213"/>
    </location>
</feature>
<feature type="transmembrane region" description="Helical" evidence="1">
    <location>
        <begin position="113"/>
        <end position="130"/>
    </location>
</feature>
<feature type="transmembrane region" description="Helical" evidence="1">
    <location>
        <begin position="233"/>
        <end position="255"/>
    </location>
</feature>
<dbReference type="KEGG" id="samy:DB32_001632"/>
<evidence type="ECO:0000313" key="3">
    <source>
        <dbReference type="Proteomes" id="UP000034883"/>
    </source>
</evidence>
<dbReference type="RefSeq" id="WP_053231821.1">
    <property type="nucleotide sequence ID" value="NZ_CP011125.1"/>
</dbReference>
<feature type="transmembrane region" description="Helical" evidence="1">
    <location>
        <begin position="267"/>
        <end position="290"/>
    </location>
</feature>
<name>A0A0F6W0Z7_9BACT</name>
<dbReference type="STRING" id="927083.DB32_001632"/>
<proteinExistence type="predicted"/>
<dbReference type="EMBL" id="CP011125">
    <property type="protein sequence ID" value="AKF04483.1"/>
    <property type="molecule type" value="Genomic_DNA"/>
</dbReference>
<feature type="transmembrane region" description="Helical" evidence="1">
    <location>
        <begin position="391"/>
        <end position="417"/>
    </location>
</feature>
<accession>A0A0F6W0Z7</accession>
<evidence type="ECO:0000313" key="2">
    <source>
        <dbReference type="EMBL" id="AKF04483.1"/>
    </source>
</evidence>
<keyword evidence="1" id="KW-0812">Transmembrane</keyword>